<reference evidence="3 4" key="1">
    <citation type="submission" date="2019-10" db="EMBL/GenBank/DDBJ databases">
        <title>Nocardia macrotermitis sp. nov. and Nocardia aurantia sp. nov., isolated from the gut of fungus growing-termite Macrotermes natalensis.</title>
        <authorList>
            <person name="Benndorf R."/>
            <person name="Schwitalla J."/>
            <person name="Martin K."/>
            <person name="De Beer W."/>
            <person name="Kaster A.-K."/>
            <person name="Vollmers J."/>
            <person name="Poulsen M."/>
            <person name="Beemelmanns C."/>
        </authorList>
    </citation>
    <scope>NUCLEOTIDE SEQUENCE [LARGE SCALE GENOMIC DNA]</scope>
    <source>
        <strain evidence="3 4">RB56</strain>
    </source>
</reference>
<dbReference type="GO" id="GO:0004721">
    <property type="term" value="F:phosphoprotein phosphatase activity"/>
    <property type="evidence" value="ECO:0007669"/>
    <property type="project" value="InterPro"/>
</dbReference>
<comment type="caution">
    <text evidence="3">The sequence shown here is derived from an EMBL/GenBank/DDBJ whole genome shotgun (WGS) entry which is preliminary data.</text>
</comment>
<evidence type="ECO:0000256" key="1">
    <source>
        <dbReference type="SAM" id="SignalP"/>
    </source>
</evidence>
<dbReference type="InterPro" id="IPR026893">
    <property type="entry name" value="Tyr/Ser_Pase_IphP-type"/>
</dbReference>
<keyword evidence="4" id="KW-1185">Reference proteome</keyword>
<dbReference type="PROSITE" id="PS50056">
    <property type="entry name" value="TYR_PHOSPHATASE_2"/>
    <property type="match status" value="1"/>
</dbReference>
<dbReference type="AlphaFoldDB" id="A0A7K0DHY2"/>
<evidence type="ECO:0000259" key="2">
    <source>
        <dbReference type="PROSITE" id="PS50056"/>
    </source>
</evidence>
<dbReference type="InterPro" id="IPR029021">
    <property type="entry name" value="Prot-tyrosine_phosphatase-like"/>
</dbReference>
<sequence length="269" mass="28206">MTRTRLFGAALVLSAAVSSGAGLLLPASAAATEPPAATGSVLTGVDDRSLHLDGVVNARDLGGYRTADGRIVRSGKVFRTAELGRATDADLNALTGHDVRVVDDLRTSFERAASADRVPAGATANWDDIIGGDPAIVLKSFSAGPDLYRAFITEAGANAGFASVLRDVVDTDGAVLYHCSAGKDRTGWMSAVLLTLLGVDRDTVNYDFLLSNFYRNAPAGDAVNGVTQPELDAAFDQVDRSYGSFDNYLHEGLKLTDGDIAALKAKLLR</sequence>
<feature type="chain" id="PRO_5039349599" description="Tyrosine specific protein phosphatases domain-containing protein" evidence="1">
    <location>
        <begin position="22"/>
        <end position="269"/>
    </location>
</feature>
<protein>
    <recommendedName>
        <fullName evidence="2">Tyrosine specific protein phosphatases domain-containing protein</fullName>
    </recommendedName>
</protein>
<evidence type="ECO:0000313" key="4">
    <source>
        <dbReference type="Proteomes" id="UP000431401"/>
    </source>
</evidence>
<proteinExistence type="predicted"/>
<accession>A0A7K0DHY2</accession>
<keyword evidence="1" id="KW-0732">Signal</keyword>
<dbReference type="Pfam" id="PF13350">
    <property type="entry name" value="Y_phosphatase3"/>
    <property type="match status" value="1"/>
</dbReference>
<dbReference type="SUPFAM" id="SSF52799">
    <property type="entry name" value="(Phosphotyrosine protein) phosphatases II"/>
    <property type="match status" value="1"/>
</dbReference>
<name>A0A7K0DHY2_9NOCA</name>
<dbReference type="InterPro" id="IPR000387">
    <property type="entry name" value="Tyr_Pase_dom"/>
</dbReference>
<organism evidence="3 4">
    <name type="scientific">Nocardia aurantia</name>
    <dbReference type="NCBI Taxonomy" id="2585199"/>
    <lineage>
        <taxon>Bacteria</taxon>
        <taxon>Bacillati</taxon>
        <taxon>Actinomycetota</taxon>
        <taxon>Actinomycetes</taxon>
        <taxon>Mycobacteriales</taxon>
        <taxon>Nocardiaceae</taxon>
        <taxon>Nocardia</taxon>
    </lineage>
</organism>
<dbReference type="EMBL" id="WEGI01000002">
    <property type="protein sequence ID" value="MQY25181.1"/>
    <property type="molecule type" value="Genomic_DNA"/>
</dbReference>
<dbReference type="Gene3D" id="3.90.190.10">
    <property type="entry name" value="Protein tyrosine phosphatase superfamily"/>
    <property type="match status" value="1"/>
</dbReference>
<gene>
    <name evidence="3" type="ORF">NRB56_07370</name>
</gene>
<dbReference type="RefSeq" id="WP_319942505.1">
    <property type="nucleotide sequence ID" value="NZ_WEGI01000002.1"/>
</dbReference>
<feature type="signal peptide" evidence="1">
    <location>
        <begin position="1"/>
        <end position="21"/>
    </location>
</feature>
<dbReference type="Proteomes" id="UP000431401">
    <property type="component" value="Unassembled WGS sequence"/>
</dbReference>
<feature type="domain" description="Tyrosine specific protein phosphatases" evidence="2">
    <location>
        <begin position="159"/>
        <end position="200"/>
    </location>
</feature>
<evidence type="ECO:0000313" key="3">
    <source>
        <dbReference type="EMBL" id="MQY25181.1"/>
    </source>
</evidence>